<evidence type="ECO:0000313" key="2">
    <source>
        <dbReference type="Proteomes" id="UP000215694"/>
    </source>
</evidence>
<keyword evidence="2" id="KW-1185">Reference proteome</keyword>
<proteinExistence type="predicted"/>
<protein>
    <submittedName>
        <fullName evidence="1">Uncharacterized protein</fullName>
    </submittedName>
</protein>
<accession>A0A371IX83</accession>
<gene>
    <name evidence="1" type="ORF">CHL78_020065</name>
</gene>
<sequence>MRLLFNENINDIKFKKILENYIRLLKINGNKSKDIMLIVPNNTAKIKYERQLSLNYSEELNITTYIGFVKRELIKYWPIVSETCELIQKKVISPIFIPNSLSEYIMTNQVKKKRDLEGYFEDLTSTNKNIANSISTNINKAALGLIDFKTIGEKIYLSKKNRDKLLKFSYSQMNEIIDYYIYTLLSNSMVDNSLSVYPVSYTHL</sequence>
<comment type="caution">
    <text evidence="1">The sequence shown here is derived from an EMBL/GenBank/DDBJ whole genome shotgun (WGS) entry which is preliminary data.</text>
</comment>
<name>A0A371IX83_9FIRM</name>
<organism evidence="1 2">
    <name type="scientific">Romboutsia weinsteinii</name>
    <dbReference type="NCBI Taxonomy" id="2020949"/>
    <lineage>
        <taxon>Bacteria</taxon>
        <taxon>Bacillati</taxon>
        <taxon>Bacillota</taxon>
        <taxon>Clostridia</taxon>
        <taxon>Peptostreptococcales</taxon>
        <taxon>Peptostreptococcaceae</taxon>
        <taxon>Romboutsia</taxon>
    </lineage>
</organism>
<dbReference type="AlphaFoldDB" id="A0A371IX83"/>
<feature type="non-terminal residue" evidence="1">
    <location>
        <position position="204"/>
    </location>
</feature>
<evidence type="ECO:0000313" key="1">
    <source>
        <dbReference type="EMBL" id="RDY25081.1"/>
    </source>
</evidence>
<dbReference type="Proteomes" id="UP000215694">
    <property type="component" value="Unassembled WGS sequence"/>
</dbReference>
<dbReference type="EMBL" id="NOJY02000131">
    <property type="protein sequence ID" value="RDY25081.1"/>
    <property type="molecule type" value="Genomic_DNA"/>
</dbReference>
<reference evidence="1 2" key="1">
    <citation type="journal article" date="2017" name="Genome Announc.">
        <title>Draft Genome Sequence of Romboutsia weinsteinii sp. nov. Strain CCRI-19649(T) Isolated from Surface Water.</title>
        <authorList>
            <person name="Maheux A.F."/>
            <person name="Boudreau D.K."/>
            <person name="Berube E."/>
            <person name="Boissinot M."/>
            <person name="Cantin P."/>
            <person name="Raymond F."/>
            <person name="Corbeil J."/>
            <person name="Omar R.F."/>
            <person name="Bergeron M.G."/>
        </authorList>
    </citation>
    <scope>NUCLEOTIDE SEQUENCE [LARGE SCALE GENOMIC DNA]</scope>
    <source>
        <strain evidence="1 2">CCRI-19649</strain>
    </source>
</reference>